<accession>A0A9J6E7M1</accession>
<evidence type="ECO:0000313" key="3">
    <source>
        <dbReference type="Proteomes" id="UP000821866"/>
    </source>
</evidence>
<feature type="compositionally biased region" description="Basic residues" evidence="1">
    <location>
        <begin position="177"/>
        <end position="188"/>
    </location>
</feature>
<reference evidence="2" key="1">
    <citation type="journal article" date="2020" name="Cell">
        <title>Large-Scale Comparative Analyses of Tick Genomes Elucidate Their Genetic Diversity and Vector Capacities.</title>
        <authorList>
            <consortium name="Tick Genome and Microbiome Consortium (TIGMIC)"/>
            <person name="Jia N."/>
            <person name="Wang J."/>
            <person name="Shi W."/>
            <person name="Du L."/>
            <person name="Sun Y."/>
            <person name="Zhan W."/>
            <person name="Jiang J.F."/>
            <person name="Wang Q."/>
            <person name="Zhang B."/>
            <person name="Ji P."/>
            <person name="Bell-Sakyi L."/>
            <person name="Cui X.M."/>
            <person name="Yuan T.T."/>
            <person name="Jiang B.G."/>
            <person name="Yang W.F."/>
            <person name="Lam T.T."/>
            <person name="Chang Q.C."/>
            <person name="Ding S.J."/>
            <person name="Wang X.J."/>
            <person name="Zhu J.G."/>
            <person name="Ruan X.D."/>
            <person name="Zhao L."/>
            <person name="Wei J.T."/>
            <person name="Ye R.Z."/>
            <person name="Que T.C."/>
            <person name="Du C.H."/>
            <person name="Zhou Y.H."/>
            <person name="Cheng J.X."/>
            <person name="Dai P.F."/>
            <person name="Guo W.B."/>
            <person name="Han X.H."/>
            <person name="Huang E.J."/>
            <person name="Li L.F."/>
            <person name="Wei W."/>
            <person name="Gao Y.C."/>
            <person name="Liu J.Z."/>
            <person name="Shao H.Z."/>
            <person name="Wang X."/>
            <person name="Wang C.C."/>
            <person name="Yang T.C."/>
            <person name="Huo Q.B."/>
            <person name="Li W."/>
            <person name="Chen H.Y."/>
            <person name="Chen S.E."/>
            <person name="Zhou L.G."/>
            <person name="Ni X.B."/>
            <person name="Tian J.H."/>
            <person name="Sheng Y."/>
            <person name="Liu T."/>
            <person name="Pan Y.S."/>
            <person name="Xia L.Y."/>
            <person name="Li J."/>
            <person name="Zhao F."/>
            <person name="Cao W.C."/>
        </authorList>
    </citation>
    <scope>NUCLEOTIDE SEQUENCE</scope>
    <source>
        <strain evidence="2">Rmic-2018</strain>
    </source>
</reference>
<keyword evidence="3" id="KW-1185">Reference proteome</keyword>
<feature type="compositionally biased region" description="Polar residues" evidence="1">
    <location>
        <begin position="139"/>
        <end position="152"/>
    </location>
</feature>
<dbReference type="EMBL" id="JABSTU010000005">
    <property type="protein sequence ID" value="KAH8030125.1"/>
    <property type="molecule type" value="Genomic_DNA"/>
</dbReference>
<name>A0A9J6E7M1_RHIMP</name>
<reference evidence="2" key="2">
    <citation type="submission" date="2021-09" db="EMBL/GenBank/DDBJ databases">
        <authorList>
            <person name="Jia N."/>
            <person name="Wang J."/>
            <person name="Shi W."/>
            <person name="Du L."/>
            <person name="Sun Y."/>
            <person name="Zhan W."/>
            <person name="Jiang J."/>
            <person name="Wang Q."/>
            <person name="Zhang B."/>
            <person name="Ji P."/>
            <person name="Sakyi L.B."/>
            <person name="Cui X."/>
            <person name="Yuan T."/>
            <person name="Jiang B."/>
            <person name="Yang W."/>
            <person name="Lam T.T.-Y."/>
            <person name="Chang Q."/>
            <person name="Ding S."/>
            <person name="Wang X."/>
            <person name="Zhu J."/>
            <person name="Ruan X."/>
            <person name="Zhao L."/>
            <person name="Wei J."/>
            <person name="Que T."/>
            <person name="Du C."/>
            <person name="Cheng J."/>
            <person name="Dai P."/>
            <person name="Han X."/>
            <person name="Huang E."/>
            <person name="Gao Y."/>
            <person name="Liu J."/>
            <person name="Shao H."/>
            <person name="Ye R."/>
            <person name="Li L."/>
            <person name="Wei W."/>
            <person name="Wang X."/>
            <person name="Wang C."/>
            <person name="Huo Q."/>
            <person name="Li W."/>
            <person name="Guo W."/>
            <person name="Chen H."/>
            <person name="Chen S."/>
            <person name="Zhou L."/>
            <person name="Zhou L."/>
            <person name="Ni X."/>
            <person name="Tian J."/>
            <person name="Zhou Y."/>
            <person name="Sheng Y."/>
            <person name="Liu T."/>
            <person name="Pan Y."/>
            <person name="Xia L."/>
            <person name="Li J."/>
            <person name="Zhao F."/>
            <person name="Cao W."/>
        </authorList>
    </citation>
    <scope>NUCLEOTIDE SEQUENCE</scope>
    <source>
        <strain evidence="2">Rmic-2018</strain>
        <tissue evidence="2">Larvae</tissue>
    </source>
</reference>
<organism evidence="2 3">
    <name type="scientific">Rhipicephalus microplus</name>
    <name type="common">Cattle tick</name>
    <name type="synonym">Boophilus microplus</name>
    <dbReference type="NCBI Taxonomy" id="6941"/>
    <lineage>
        <taxon>Eukaryota</taxon>
        <taxon>Metazoa</taxon>
        <taxon>Ecdysozoa</taxon>
        <taxon>Arthropoda</taxon>
        <taxon>Chelicerata</taxon>
        <taxon>Arachnida</taxon>
        <taxon>Acari</taxon>
        <taxon>Parasitiformes</taxon>
        <taxon>Ixodida</taxon>
        <taxon>Ixodoidea</taxon>
        <taxon>Ixodidae</taxon>
        <taxon>Rhipicephalinae</taxon>
        <taxon>Rhipicephalus</taxon>
        <taxon>Boophilus</taxon>
    </lineage>
</organism>
<protein>
    <submittedName>
        <fullName evidence="2">Uncharacterized protein</fullName>
    </submittedName>
</protein>
<proteinExistence type="predicted"/>
<comment type="caution">
    <text evidence="2">The sequence shown here is derived from an EMBL/GenBank/DDBJ whole genome shotgun (WGS) entry which is preliminary data.</text>
</comment>
<evidence type="ECO:0000313" key="2">
    <source>
        <dbReference type="EMBL" id="KAH8030125.1"/>
    </source>
</evidence>
<evidence type="ECO:0000256" key="1">
    <source>
        <dbReference type="SAM" id="MobiDB-lite"/>
    </source>
</evidence>
<dbReference type="Proteomes" id="UP000821866">
    <property type="component" value="Chromosome 3"/>
</dbReference>
<feature type="region of interest" description="Disordered" evidence="1">
    <location>
        <begin position="139"/>
        <end position="196"/>
    </location>
</feature>
<gene>
    <name evidence="2" type="ORF">HPB51_006557</name>
</gene>
<sequence>MNAVMAEQFGCVFNQPHEAAPVVSSLSAMPGVADSRTDPLQQHHYTFPDDVTHDQRAYRGTITNWHLEYRIYYSQCPRAAYPEVYNVGSPSAVCYSFGAIGHISRVCRRCRQTRYGSSPTWPNFEGVNDDHWLAEHRATNATGSPPRNSFWHSNRRNGGRNRDSPASGCNLTPPTSRLRRSPSPRRRSTPPPPSVN</sequence>
<dbReference type="AlphaFoldDB" id="A0A9J6E7M1"/>